<evidence type="ECO:0000313" key="1">
    <source>
        <dbReference type="EMBL" id="CAK5125815.1"/>
    </source>
</evidence>
<accession>A0ACB1B959</accession>
<dbReference type="EMBL" id="CAVMJV010000216">
    <property type="protein sequence ID" value="CAK5125815.1"/>
    <property type="molecule type" value="Genomic_DNA"/>
</dbReference>
<organism evidence="1 2">
    <name type="scientific">Meloidogyne enterolobii</name>
    <name type="common">Root-knot nematode worm</name>
    <name type="synonym">Meloidogyne mayaguensis</name>
    <dbReference type="NCBI Taxonomy" id="390850"/>
    <lineage>
        <taxon>Eukaryota</taxon>
        <taxon>Metazoa</taxon>
        <taxon>Ecdysozoa</taxon>
        <taxon>Nematoda</taxon>
        <taxon>Chromadorea</taxon>
        <taxon>Rhabditida</taxon>
        <taxon>Tylenchina</taxon>
        <taxon>Tylenchomorpha</taxon>
        <taxon>Tylenchoidea</taxon>
        <taxon>Meloidogynidae</taxon>
        <taxon>Meloidogyninae</taxon>
        <taxon>Meloidogyne</taxon>
    </lineage>
</organism>
<protein>
    <submittedName>
        <fullName evidence="1">Uncharacterized protein</fullName>
    </submittedName>
</protein>
<comment type="caution">
    <text evidence="1">The sequence shown here is derived from an EMBL/GenBank/DDBJ whole genome shotgun (WGS) entry which is preliminary data.</text>
</comment>
<reference evidence="1" key="1">
    <citation type="submission" date="2023-11" db="EMBL/GenBank/DDBJ databases">
        <authorList>
            <person name="Poullet M."/>
        </authorList>
    </citation>
    <scope>NUCLEOTIDE SEQUENCE</scope>
    <source>
        <strain evidence="1">E1834</strain>
    </source>
</reference>
<keyword evidence="2" id="KW-1185">Reference proteome</keyword>
<proteinExistence type="predicted"/>
<gene>
    <name evidence="1" type="ORF">MENTE1834_LOCUS48134</name>
</gene>
<dbReference type="Proteomes" id="UP001497535">
    <property type="component" value="Unassembled WGS sequence"/>
</dbReference>
<name>A0ACB1B959_MELEN</name>
<evidence type="ECO:0000313" key="2">
    <source>
        <dbReference type="Proteomes" id="UP001497535"/>
    </source>
</evidence>
<sequence>MPGHSIEYGSLYPINLSKAYSLHYFILETVPSRISNKIFGYRDWDFSIDSHMTIRSYDPPFDTHALSPLNVSGILF</sequence>